<dbReference type="EMBL" id="LRGB01002821">
    <property type="protein sequence ID" value="KZS06239.1"/>
    <property type="molecule type" value="Genomic_DNA"/>
</dbReference>
<organism evidence="1 2">
    <name type="scientific">Daphnia magna</name>
    <dbReference type="NCBI Taxonomy" id="35525"/>
    <lineage>
        <taxon>Eukaryota</taxon>
        <taxon>Metazoa</taxon>
        <taxon>Ecdysozoa</taxon>
        <taxon>Arthropoda</taxon>
        <taxon>Crustacea</taxon>
        <taxon>Branchiopoda</taxon>
        <taxon>Diplostraca</taxon>
        <taxon>Cladocera</taxon>
        <taxon>Anomopoda</taxon>
        <taxon>Daphniidae</taxon>
        <taxon>Daphnia</taxon>
    </lineage>
</organism>
<dbReference type="Proteomes" id="UP000076858">
    <property type="component" value="Unassembled WGS sequence"/>
</dbReference>
<dbReference type="AlphaFoldDB" id="A0A164NU08"/>
<feature type="non-terminal residue" evidence="1">
    <location>
        <position position="144"/>
    </location>
</feature>
<comment type="caution">
    <text evidence="1">The sequence shown here is derived from an EMBL/GenBank/DDBJ whole genome shotgun (WGS) entry which is preliminary data.</text>
</comment>
<proteinExistence type="predicted"/>
<name>A0A164NU08_9CRUS</name>
<accession>A0A164NU08</accession>
<evidence type="ECO:0000313" key="1">
    <source>
        <dbReference type="EMBL" id="KZS06239.1"/>
    </source>
</evidence>
<reference evidence="1 2" key="1">
    <citation type="submission" date="2016-03" db="EMBL/GenBank/DDBJ databases">
        <title>EvidentialGene: Evidence-directed Construction of Genes on Genomes.</title>
        <authorList>
            <person name="Gilbert D.G."/>
            <person name="Choi J.-H."/>
            <person name="Mockaitis K."/>
            <person name="Colbourne J."/>
            <person name="Pfrender M."/>
        </authorList>
    </citation>
    <scope>NUCLEOTIDE SEQUENCE [LARGE SCALE GENOMIC DNA]</scope>
    <source>
        <strain evidence="1 2">Xinb3</strain>
        <tissue evidence="1">Complete organism</tissue>
    </source>
</reference>
<feature type="non-terminal residue" evidence="1">
    <location>
        <position position="1"/>
    </location>
</feature>
<keyword evidence="2" id="KW-1185">Reference proteome</keyword>
<evidence type="ECO:0000313" key="2">
    <source>
        <dbReference type="Proteomes" id="UP000076858"/>
    </source>
</evidence>
<gene>
    <name evidence="1" type="ORF">APZ42_030368</name>
</gene>
<protein>
    <submittedName>
        <fullName evidence="1">Uncharacterized protein</fullName>
    </submittedName>
</protein>
<sequence>VYYPLKVEFFTATYATPSYPCEPDNDKSYSSPSKTPTTDPYYVALQKQRSIMKLQLIIRKLLCFTTPRQNIRLKLRSISLPIVTTARQLRLTARSAFTSQQLAYAAPALPQRGSKVAYYYFIIIFRHFMPDNNSKHGLPWYHLM</sequence>